<reference evidence="2 3" key="1">
    <citation type="submission" date="2016-05" db="EMBL/GenBank/DDBJ databases">
        <title>First whole genome sequencing of Entamoeba histolytica HM1:IMSS-clone-6.</title>
        <authorList>
            <person name="Mukherjee Avik.K."/>
            <person name="Izumyama S."/>
            <person name="Nakada-Tsukui K."/>
            <person name="Nozaki T."/>
        </authorList>
    </citation>
    <scope>NUCLEOTIDE SEQUENCE [LARGE SCALE GENOMIC DNA]</scope>
    <source>
        <strain evidence="2 3">HM1:IMSS clone 6</strain>
    </source>
</reference>
<dbReference type="GO" id="GO:0008233">
    <property type="term" value="F:peptidase activity"/>
    <property type="evidence" value="ECO:0007669"/>
    <property type="project" value="UniProtKB-KW"/>
</dbReference>
<evidence type="ECO:0000256" key="1">
    <source>
        <dbReference type="SAM" id="Phobius"/>
    </source>
</evidence>
<protein>
    <submittedName>
        <fullName evidence="2">Two tm domain gamma-secretase aspartyl protease com</fullName>
    </submittedName>
</protein>
<proteinExistence type="predicted"/>
<comment type="caution">
    <text evidence="2">The sequence shown here is derived from an EMBL/GenBank/DDBJ whole genome shotgun (WGS) entry which is preliminary data.</text>
</comment>
<keyword evidence="1" id="KW-0472">Membrane</keyword>
<feature type="transmembrane region" description="Helical" evidence="1">
    <location>
        <begin position="52"/>
        <end position="74"/>
    </location>
</feature>
<dbReference type="Proteomes" id="UP000078387">
    <property type="component" value="Unassembled WGS sequence"/>
</dbReference>
<name>A0A175JDS6_ENTHI</name>
<evidence type="ECO:0000313" key="2">
    <source>
        <dbReference type="EMBL" id="GAT91830.1"/>
    </source>
</evidence>
<evidence type="ECO:0000313" key="3">
    <source>
        <dbReference type="Proteomes" id="UP000078387"/>
    </source>
</evidence>
<organism evidence="2 3">
    <name type="scientific">Entamoeba histolytica</name>
    <dbReference type="NCBI Taxonomy" id="5759"/>
    <lineage>
        <taxon>Eukaryota</taxon>
        <taxon>Amoebozoa</taxon>
        <taxon>Evosea</taxon>
        <taxon>Archamoebae</taxon>
        <taxon>Mastigamoebida</taxon>
        <taxon>Entamoebidae</taxon>
        <taxon>Entamoeba</taxon>
    </lineage>
</organism>
<dbReference type="Pfam" id="PF10251">
    <property type="entry name" value="PEN-2"/>
    <property type="match status" value="1"/>
</dbReference>
<sequence>MFFHADTLNNIKARKICKILFICGFFFMPVMWMVLIWFLFKYVSPLASYRNRYIILSAVLIIIEFSLLLLWNIIFQYKWSTWGAVGDILSVNKYQGQL</sequence>
<accession>A0A175JDS6</accession>
<feature type="transmembrane region" description="Helical" evidence="1">
    <location>
        <begin position="19"/>
        <end position="40"/>
    </location>
</feature>
<keyword evidence="1" id="KW-1133">Transmembrane helix</keyword>
<gene>
    <name evidence="2" type="ORF">CL6EHI_c00016</name>
</gene>
<dbReference type="AlphaFoldDB" id="A0A175JDS6"/>
<keyword evidence="1" id="KW-0812">Transmembrane</keyword>
<dbReference type="InterPro" id="IPR019379">
    <property type="entry name" value="Gamma_Secretase_Asp_P_PEN2"/>
</dbReference>
<keyword evidence="2" id="KW-0645">Protease</keyword>
<keyword evidence="2" id="KW-0378">Hydrolase</keyword>
<dbReference type="EMBL" id="BDEQ01000001">
    <property type="protein sequence ID" value="GAT91830.1"/>
    <property type="molecule type" value="Genomic_DNA"/>
</dbReference>
<dbReference type="GO" id="GO:0006508">
    <property type="term" value="P:proteolysis"/>
    <property type="evidence" value="ECO:0007669"/>
    <property type="project" value="UniProtKB-KW"/>
</dbReference>
<dbReference type="SMR" id="A0A175JDS6"/>